<accession>A0ABU9C3Y7</accession>
<comment type="caution">
    <text evidence="1">The sequence shown here is derived from an EMBL/GenBank/DDBJ whole genome shotgun (WGS) entry which is preliminary data.</text>
</comment>
<keyword evidence="2" id="KW-1185">Reference proteome</keyword>
<reference evidence="1 2" key="1">
    <citation type="submission" date="2024-04" db="EMBL/GenBank/DDBJ databases">
        <title>Novel species of the genus Ideonella isolated from streams.</title>
        <authorList>
            <person name="Lu H."/>
        </authorList>
    </citation>
    <scope>NUCLEOTIDE SEQUENCE [LARGE SCALE GENOMIC DNA]</scope>
    <source>
        <strain evidence="1 2">LYT19W</strain>
    </source>
</reference>
<evidence type="ECO:0000313" key="2">
    <source>
        <dbReference type="Proteomes" id="UP001379945"/>
    </source>
</evidence>
<dbReference type="RefSeq" id="WP_341398761.1">
    <property type="nucleotide sequence ID" value="NZ_JBBUTI010000005.1"/>
</dbReference>
<proteinExistence type="predicted"/>
<name>A0ABU9C3Y7_9BURK</name>
<dbReference type="EMBL" id="JBBUTI010000005">
    <property type="protein sequence ID" value="MEK8046473.1"/>
    <property type="molecule type" value="Genomic_DNA"/>
</dbReference>
<protein>
    <submittedName>
        <fullName evidence="1">DUF3563 family protein</fullName>
    </submittedName>
</protein>
<gene>
    <name evidence="1" type="ORF">AACH00_08965</name>
</gene>
<sequence>MNIISATLGALRTALVNAPSTDERYLADARDVGDLERRMRELDDRHRLDAAGNLYPLWIYPAGSGR</sequence>
<dbReference type="Proteomes" id="UP001379945">
    <property type="component" value="Unassembled WGS sequence"/>
</dbReference>
<dbReference type="InterPro" id="IPR021946">
    <property type="entry name" value="DUF3563"/>
</dbReference>
<organism evidence="1 2">
    <name type="scientific">Ideonella margarita</name>
    <dbReference type="NCBI Taxonomy" id="2984191"/>
    <lineage>
        <taxon>Bacteria</taxon>
        <taxon>Pseudomonadati</taxon>
        <taxon>Pseudomonadota</taxon>
        <taxon>Betaproteobacteria</taxon>
        <taxon>Burkholderiales</taxon>
        <taxon>Sphaerotilaceae</taxon>
        <taxon>Ideonella</taxon>
    </lineage>
</organism>
<evidence type="ECO:0000313" key="1">
    <source>
        <dbReference type="EMBL" id="MEK8046473.1"/>
    </source>
</evidence>
<dbReference type="Pfam" id="PF12086">
    <property type="entry name" value="DUF3563"/>
    <property type="match status" value="1"/>
</dbReference>